<dbReference type="AlphaFoldDB" id="A0A0U1MBI6"/>
<dbReference type="STRING" id="28573.A0A0U1MBI6"/>
<sequence>MRRSLPIVACHLFPPIAPARADMAYNASLPFRPNNVTGLSDIYLWILQRDHENTIQFTLEIGHSTNQSACTNLQGQIFTAEFELFLVITERGPYNLGSNPVNALLTLWNSDLNTSLLSSSSDFPWKSSSLQWYIESSPWSSNKEPPYNVTGTIKDADLMLNSFDMDLKACDTSTETGQNRMTLLDRDYTNNAGWKWTYPVVNIQFDSQAANFTLIGYAAGFPYLIDRYDSSNPLGPNKDAVQGKIKVAFNGVIDPYHSDTLVNTSSTPTWMRTVGFGNNSMNIGYSSDSMSMPRSVHWEAAVICSFISLAVYF</sequence>
<name>A0A0U1MBI6_TALIS</name>
<keyword evidence="2" id="KW-1185">Reference proteome</keyword>
<dbReference type="OrthoDB" id="5054768at2759"/>
<proteinExistence type="predicted"/>
<organism evidence="1 2">
    <name type="scientific">Talaromyces islandicus</name>
    <name type="common">Penicillium islandicum</name>
    <dbReference type="NCBI Taxonomy" id="28573"/>
    <lineage>
        <taxon>Eukaryota</taxon>
        <taxon>Fungi</taxon>
        <taxon>Dikarya</taxon>
        <taxon>Ascomycota</taxon>
        <taxon>Pezizomycotina</taxon>
        <taxon>Eurotiomycetes</taxon>
        <taxon>Eurotiomycetidae</taxon>
        <taxon>Eurotiales</taxon>
        <taxon>Trichocomaceae</taxon>
        <taxon>Talaromyces</taxon>
        <taxon>Talaromyces sect. Islandici</taxon>
    </lineage>
</organism>
<dbReference type="EMBL" id="CVMT01000027">
    <property type="protein sequence ID" value="CRG92899.1"/>
    <property type="molecule type" value="Genomic_DNA"/>
</dbReference>
<dbReference type="Proteomes" id="UP000054383">
    <property type="component" value="Unassembled WGS sequence"/>
</dbReference>
<evidence type="ECO:0000313" key="2">
    <source>
        <dbReference type="Proteomes" id="UP000054383"/>
    </source>
</evidence>
<evidence type="ECO:0000313" key="1">
    <source>
        <dbReference type="EMBL" id="CRG92899.1"/>
    </source>
</evidence>
<reference evidence="1 2" key="1">
    <citation type="submission" date="2015-04" db="EMBL/GenBank/DDBJ databases">
        <authorList>
            <person name="Syromyatnikov M.Y."/>
            <person name="Popov V.N."/>
        </authorList>
    </citation>
    <scope>NUCLEOTIDE SEQUENCE [LARGE SCALE GENOMIC DNA]</scope>
    <source>
        <strain evidence="1">WF-38-12</strain>
    </source>
</reference>
<gene>
    <name evidence="1" type="ORF">PISL3812_09975</name>
</gene>
<protein>
    <submittedName>
        <fullName evidence="1">Uncharacterized protein</fullName>
    </submittedName>
</protein>
<accession>A0A0U1MBI6</accession>
<dbReference type="OMA" id="LAPWDIN"/>